<evidence type="ECO:0000256" key="1">
    <source>
        <dbReference type="ARBA" id="ARBA00001946"/>
    </source>
</evidence>
<dbReference type="CDD" id="cd01876">
    <property type="entry name" value="YihA_EngB"/>
    <property type="match status" value="1"/>
</dbReference>
<keyword evidence="7 10" id="KW-0342">GTP-binding</keyword>
<evidence type="ECO:0000256" key="6">
    <source>
        <dbReference type="ARBA" id="ARBA00022842"/>
    </source>
</evidence>
<name>A0A6M8SMQ5_9NEIS</name>
<dbReference type="InterPro" id="IPR019987">
    <property type="entry name" value="GTP-bd_ribosome_bio_YsxC"/>
</dbReference>
<dbReference type="FunFam" id="3.40.50.300:FF:000098">
    <property type="entry name" value="Probable GTP-binding protein EngB"/>
    <property type="match status" value="1"/>
</dbReference>
<evidence type="ECO:0000256" key="10">
    <source>
        <dbReference type="HAMAP-Rule" id="MF_00321"/>
    </source>
</evidence>
<keyword evidence="13" id="KW-1185">Reference proteome</keyword>
<dbReference type="Pfam" id="PF01926">
    <property type="entry name" value="MMR_HSR1"/>
    <property type="match status" value="1"/>
</dbReference>
<accession>A0A6M8SMQ5</accession>
<dbReference type="InterPro" id="IPR030393">
    <property type="entry name" value="G_ENGB_dom"/>
</dbReference>
<evidence type="ECO:0000256" key="5">
    <source>
        <dbReference type="ARBA" id="ARBA00022741"/>
    </source>
</evidence>
<dbReference type="AlphaFoldDB" id="A0A6M8SMQ5"/>
<evidence type="ECO:0000259" key="11">
    <source>
        <dbReference type="PROSITE" id="PS51706"/>
    </source>
</evidence>
<dbReference type="GO" id="GO:0005525">
    <property type="term" value="F:GTP binding"/>
    <property type="evidence" value="ECO:0007669"/>
    <property type="project" value="UniProtKB-UniRule"/>
</dbReference>
<dbReference type="SUPFAM" id="SSF52540">
    <property type="entry name" value="P-loop containing nucleoside triphosphate hydrolases"/>
    <property type="match status" value="1"/>
</dbReference>
<evidence type="ECO:0000256" key="4">
    <source>
        <dbReference type="ARBA" id="ARBA00022723"/>
    </source>
</evidence>
<feature type="domain" description="EngB-type G" evidence="11">
    <location>
        <begin position="22"/>
        <end position="195"/>
    </location>
</feature>
<evidence type="ECO:0000256" key="7">
    <source>
        <dbReference type="ARBA" id="ARBA00023134"/>
    </source>
</evidence>
<dbReference type="InterPro" id="IPR006073">
    <property type="entry name" value="GTP-bd"/>
</dbReference>
<dbReference type="PANTHER" id="PTHR11649">
    <property type="entry name" value="MSS1/TRME-RELATED GTP-BINDING PROTEIN"/>
    <property type="match status" value="1"/>
</dbReference>
<dbReference type="GO" id="GO:0046872">
    <property type="term" value="F:metal ion binding"/>
    <property type="evidence" value="ECO:0007669"/>
    <property type="project" value="UniProtKB-KW"/>
</dbReference>
<dbReference type="InterPro" id="IPR027417">
    <property type="entry name" value="P-loop_NTPase"/>
</dbReference>
<dbReference type="EMBL" id="CP054143">
    <property type="protein sequence ID" value="QKJ66413.1"/>
    <property type="molecule type" value="Genomic_DNA"/>
</dbReference>
<organism evidence="12 13">
    <name type="scientific">Deefgea piscis</name>
    <dbReference type="NCBI Taxonomy" id="2739061"/>
    <lineage>
        <taxon>Bacteria</taxon>
        <taxon>Pseudomonadati</taxon>
        <taxon>Pseudomonadota</taxon>
        <taxon>Betaproteobacteria</taxon>
        <taxon>Neisseriales</taxon>
        <taxon>Chitinibacteraceae</taxon>
        <taxon>Deefgea</taxon>
    </lineage>
</organism>
<dbReference type="Proteomes" id="UP000504844">
    <property type="component" value="Chromosome"/>
</dbReference>
<sequence length="212" mass="23845">MSLFQGLQFLTTVNDLKTLPHEGVEVAFAGRSNAGKSSAINTLANITRLAYVSKTPGRTQHINYFDFGNERRLVDLPGYGYAEVPERIRKHWQGLLAQYLSHRDNLIGLVLIMDSRRPLTDLDRNMLSWFRPTGKPIHCILTKSDKLNNQEKALVLRKVKAEFADDAMITVQLFSSLKKQGVDEVEQVVGSWFTAALELRNELDPTSGEANS</sequence>
<dbReference type="Gene3D" id="3.40.50.300">
    <property type="entry name" value="P-loop containing nucleotide triphosphate hydrolases"/>
    <property type="match status" value="1"/>
</dbReference>
<protein>
    <recommendedName>
        <fullName evidence="10">Probable GTP-binding protein EngB</fullName>
    </recommendedName>
</protein>
<evidence type="ECO:0000256" key="9">
    <source>
        <dbReference type="ARBA" id="ARBA00023306"/>
    </source>
</evidence>
<evidence type="ECO:0000256" key="8">
    <source>
        <dbReference type="ARBA" id="ARBA00023210"/>
    </source>
</evidence>
<evidence type="ECO:0000256" key="3">
    <source>
        <dbReference type="ARBA" id="ARBA00022618"/>
    </source>
</evidence>
<dbReference type="PROSITE" id="PS51706">
    <property type="entry name" value="G_ENGB"/>
    <property type="match status" value="1"/>
</dbReference>
<proteinExistence type="inferred from homology"/>
<dbReference type="HAMAP" id="MF_00321">
    <property type="entry name" value="GTPase_EngB"/>
    <property type="match status" value="1"/>
</dbReference>
<evidence type="ECO:0000313" key="12">
    <source>
        <dbReference type="EMBL" id="QKJ66413.1"/>
    </source>
</evidence>
<dbReference type="GO" id="GO:0005829">
    <property type="term" value="C:cytosol"/>
    <property type="evidence" value="ECO:0007669"/>
    <property type="project" value="TreeGrafter"/>
</dbReference>
<dbReference type="RefSeq" id="WP_173532917.1">
    <property type="nucleotide sequence ID" value="NZ_CP054143.1"/>
</dbReference>
<dbReference type="PANTHER" id="PTHR11649:SF13">
    <property type="entry name" value="ENGB-TYPE G DOMAIN-CONTAINING PROTEIN"/>
    <property type="match status" value="1"/>
</dbReference>
<comment type="cofactor">
    <cofactor evidence="1">
        <name>Mg(2+)</name>
        <dbReference type="ChEBI" id="CHEBI:18420"/>
    </cofactor>
</comment>
<comment type="function">
    <text evidence="10">Necessary for normal cell division and for the maintenance of normal septation.</text>
</comment>
<keyword evidence="4" id="KW-0479">Metal-binding</keyword>
<evidence type="ECO:0000313" key="13">
    <source>
        <dbReference type="Proteomes" id="UP000504844"/>
    </source>
</evidence>
<gene>
    <name evidence="10" type="primary">engB</name>
    <name evidence="12" type="ORF">HQN60_06720</name>
</gene>
<dbReference type="NCBIfam" id="TIGR03598">
    <property type="entry name" value="GTPase_YsxC"/>
    <property type="match status" value="1"/>
</dbReference>
<keyword evidence="6" id="KW-0460">Magnesium</keyword>
<dbReference type="KEGG" id="dee:HQN60_06720"/>
<dbReference type="GO" id="GO:0000917">
    <property type="term" value="P:division septum assembly"/>
    <property type="evidence" value="ECO:0007669"/>
    <property type="project" value="UniProtKB-KW"/>
</dbReference>
<comment type="similarity">
    <text evidence="2 10">Belongs to the TRAFAC class TrmE-Era-EngA-EngB-Septin-like GTPase superfamily. EngB GTPase family.</text>
</comment>
<reference evidence="12 13" key="1">
    <citation type="submission" date="2020-05" db="EMBL/GenBank/DDBJ databases">
        <title>Complete genome sequence of Deefgea sp. D17.</title>
        <authorList>
            <person name="Bae J.-W."/>
            <person name="Han J.E."/>
        </authorList>
    </citation>
    <scope>NUCLEOTIDE SEQUENCE [LARGE SCALE GENOMIC DNA]</scope>
    <source>
        <strain evidence="12 13">D17</strain>
    </source>
</reference>
<keyword evidence="3 10" id="KW-0132">Cell division</keyword>
<evidence type="ECO:0000256" key="2">
    <source>
        <dbReference type="ARBA" id="ARBA00009638"/>
    </source>
</evidence>
<keyword evidence="9 10" id="KW-0131">Cell cycle</keyword>
<keyword evidence="8 10" id="KW-0717">Septation</keyword>
<keyword evidence="5 10" id="KW-0547">Nucleotide-binding</keyword>